<keyword evidence="2" id="KW-1185">Reference proteome</keyword>
<dbReference type="AlphaFoldDB" id="A0A433S9F0"/>
<sequence>MDLPHCGCPIPDGEERGFVYQLVKVDVGVCAQQFDFKHKRFVKGFFEFEFDHVKADA</sequence>
<dbReference type="EMBL" id="PQSP01000017">
    <property type="protein sequence ID" value="RUS65383.1"/>
    <property type="molecule type" value="Genomic_DNA"/>
</dbReference>
<reference evidence="1 2" key="1">
    <citation type="submission" date="2018-01" db="EMBL/GenBank/DDBJ databases">
        <title>Saezia sanguinis gen. nov., sp. nov., in the order Burkholderiales isolated from human blood.</title>
        <authorList>
            <person name="Medina-Pascual M.J."/>
            <person name="Valdezate S."/>
            <person name="Monzon S."/>
            <person name="Cuesta I."/>
            <person name="Carrasco G."/>
            <person name="Villalon P."/>
            <person name="Saez-Nieto J.A."/>
        </authorList>
    </citation>
    <scope>NUCLEOTIDE SEQUENCE [LARGE SCALE GENOMIC DNA]</scope>
    <source>
        <strain evidence="1 2">CNM695-12</strain>
    </source>
</reference>
<evidence type="ECO:0000313" key="2">
    <source>
        <dbReference type="Proteomes" id="UP000286947"/>
    </source>
</evidence>
<name>A0A433S9F0_9BURK</name>
<comment type="caution">
    <text evidence="1">The sequence shown here is derived from an EMBL/GenBank/DDBJ whole genome shotgun (WGS) entry which is preliminary data.</text>
</comment>
<protein>
    <submittedName>
        <fullName evidence="1">Uncharacterized protein</fullName>
    </submittedName>
</protein>
<gene>
    <name evidence="1" type="ORF">CUZ56_03037</name>
</gene>
<proteinExistence type="predicted"/>
<organism evidence="1 2">
    <name type="scientific">Saezia sanguinis</name>
    <dbReference type="NCBI Taxonomy" id="1965230"/>
    <lineage>
        <taxon>Bacteria</taxon>
        <taxon>Pseudomonadati</taxon>
        <taxon>Pseudomonadota</taxon>
        <taxon>Betaproteobacteria</taxon>
        <taxon>Burkholderiales</taxon>
        <taxon>Saeziaceae</taxon>
        <taxon>Saezia</taxon>
    </lineage>
</organism>
<dbReference type="Proteomes" id="UP000286947">
    <property type="component" value="Unassembled WGS sequence"/>
</dbReference>
<accession>A0A433S9F0</accession>
<evidence type="ECO:0000313" key="1">
    <source>
        <dbReference type="EMBL" id="RUS65383.1"/>
    </source>
</evidence>